<dbReference type="EMBL" id="FTOO01000004">
    <property type="protein sequence ID" value="SIS80200.1"/>
    <property type="molecule type" value="Genomic_DNA"/>
</dbReference>
<dbReference type="NCBIfam" id="TIGR00172">
    <property type="entry name" value="maf"/>
    <property type="match status" value="1"/>
</dbReference>
<keyword evidence="3" id="KW-0546">Nucleotide metabolism</keyword>
<comment type="subcellular location">
    <subcellularLocation>
        <location evidence="3">Cytoplasm</location>
    </subcellularLocation>
</comment>
<comment type="caution">
    <text evidence="3">Lacks conserved residue(s) required for the propagation of feature annotation.</text>
</comment>
<dbReference type="PANTHER" id="PTHR43213:SF5">
    <property type="entry name" value="BIFUNCTIONAL DTTP_UTP PYROPHOSPHATASE_METHYLTRANSFERASE PROTEIN-RELATED"/>
    <property type="match status" value="1"/>
</dbReference>
<comment type="function">
    <text evidence="3">Nucleoside triphosphate pyrophosphatase that hydrolyzes dTTP and UTP. May have a dual role in cell division arrest and in preventing the incorporation of modified nucleotides into cellular nucleic acids.</text>
</comment>
<evidence type="ECO:0000313" key="4">
    <source>
        <dbReference type="EMBL" id="SIS80200.1"/>
    </source>
</evidence>
<dbReference type="Proteomes" id="UP000186156">
    <property type="component" value="Unassembled WGS sequence"/>
</dbReference>
<feature type="site" description="Important for substrate specificity" evidence="3">
    <location>
        <position position="11"/>
    </location>
</feature>
<feature type="site" description="Important for substrate specificity" evidence="3">
    <location>
        <position position="74"/>
    </location>
</feature>
<comment type="similarity">
    <text evidence="3">Belongs to the Maf family. YhdE subfamily.</text>
</comment>
<name>A0A1N7M269_9BACL</name>
<feature type="site" description="Important for substrate specificity" evidence="3">
    <location>
        <position position="156"/>
    </location>
</feature>
<dbReference type="STRING" id="252246.SAMN05421799_104170"/>
<dbReference type="PIRSF" id="PIRSF006305">
    <property type="entry name" value="Maf"/>
    <property type="match status" value="1"/>
</dbReference>
<reference evidence="5" key="1">
    <citation type="submission" date="2017-01" db="EMBL/GenBank/DDBJ databases">
        <authorList>
            <person name="Varghese N."/>
            <person name="Submissions S."/>
        </authorList>
    </citation>
    <scope>NUCLEOTIDE SEQUENCE [LARGE SCALE GENOMIC DNA]</scope>
    <source>
        <strain evidence="5">DSM 16176</strain>
    </source>
</reference>
<dbReference type="SUPFAM" id="SSF52972">
    <property type="entry name" value="ITPase-like"/>
    <property type="match status" value="1"/>
</dbReference>
<dbReference type="HAMAP" id="MF_00528">
    <property type="entry name" value="Maf"/>
    <property type="match status" value="1"/>
</dbReference>
<dbReference type="GO" id="GO:0036218">
    <property type="term" value="F:dTTP diphosphatase activity"/>
    <property type="evidence" value="ECO:0007669"/>
    <property type="project" value="RHEA"/>
</dbReference>
<protein>
    <recommendedName>
        <fullName evidence="3">dTTP/UTP pyrophosphatase</fullName>
        <shortName evidence="3">dTTPase/UTPase</shortName>
        <ecNumber evidence="3">3.6.1.9</ecNumber>
    </recommendedName>
    <alternativeName>
        <fullName evidence="3">Nucleoside triphosphate pyrophosphatase</fullName>
    </alternativeName>
    <alternativeName>
        <fullName evidence="3">Nucleotide pyrophosphatase</fullName>
        <shortName evidence="3">Nucleotide PPase</shortName>
    </alternativeName>
</protein>
<comment type="catalytic activity">
    <reaction evidence="3">
        <text>UTP + H2O = UMP + diphosphate + H(+)</text>
        <dbReference type="Rhea" id="RHEA:29395"/>
        <dbReference type="ChEBI" id="CHEBI:15377"/>
        <dbReference type="ChEBI" id="CHEBI:15378"/>
        <dbReference type="ChEBI" id="CHEBI:33019"/>
        <dbReference type="ChEBI" id="CHEBI:46398"/>
        <dbReference type="ChEBI" id="CHEBI:57865"/>
        <dbReference type="EC" id="3.6.1.9"/>
    </reaction>
</comment>
<dbReference type="EC" id="3.6.1.9" evidence="3"/>
<dbReference type="Pfam" id="PF02545">
    <property type="entry name" value="Maf"/>
    <property type="match status" value="1"/>
</dbReference>
<organism evidence="4 5">
    <name type="scientific">Alicyclobacillus vulcanalis</name>
    <dbReference type="NCBI Taxonomy" id="252246"/>
    <lineage>
        <taxon>Bacteria</taxon>
        <taxon>Bacillati</taxon>
        <taxon>Bacillota</taxon>
        <taxon>Bacilli</taxon>
        <taxon>Bacillales</taxon>
        <taxon>Alicyclobacillaceae</taxon>
        <taxon>Alicyclobacillus</taxon>
    </lineage>
</organism>
<keyword evidence="2 3" id="KW-0378">Hydrolase</keyword>
<comment type="cofactor">
    <cofactor evidence="1 3">
        <name>a divalent metal cation</name>
        <dbReference type="ChEBI" id="CHEBI:60240"/>
    </cofactor>
</comment>
<evidence type="ECO:0000256" key="1">
    <source>
        <dbReference type="ARBA" id="ARBA00001968"/>
    </source>
</evidence>
<dbReference type="RefSeq" id="WP_076346299.1">
    <property type="nucleotide sequence ID" value="NZ_FTOO01000004.1"/>
</dbReference>
<comment type="catalytic activity">
    <reaction evidence="3">
        <text>dTTP + H2O = dTMP + diphosphate + H(+)</text>
        <dbReference type="Rhea" id="RHEA:28534"/>
        <dbReference type="ChEBI" id="CHEBI:15377"/>
        <dbReference type="ChEBI" id="CHEBI:15378"/>
        <dbReference type="ChEBI" id="CHEBI:33019"/>
        <dbReference type="ChEBI" id="CHEBI:37568"/>
        <dbReference type="ChEBI" id="CHEBI:63528"/>
        <dbReference type="EC" id="3.6.1.9"/>
    </reaction>
</comment>
<dbReference type="InterPro" id="IPR003697">
    <property type="entry name" value="Maf-like"/>
</dbReference>
<dbReference type="GO" id="GO:0036221">
    <property type="term" value="F:UTP diphosphatase activity"/>
    <property type="evidence" value="ECO:0007669"/>
    <property type="project" value="RHEA"/>
</dbReference>
<evidence type="ECO:0000256" key="3">
    <source>
        <dbReference type="HAMAP-Rule" id="MF_00528"/>
    </source>
</evidence>
<sequence length="200" mass="21887">MRILLASGSPRRRELLAMLGVPFVVKPSEADETFPPGTPPRDAVVLLARRKAEAVWRTLDEAERRDAVVLAADTLVAIDQDALGKPRDADHALAMLRRLQGRTHAVYTGVCVRTAEAEEAAYAKTEVRMRRRDDAWLRAYVATGEPMDKAGAYAIQGYGSLLVEAIVGDYYNVVGLPLGLVDELFGRLGLSLFPTGPWQA</sequence>
<dbReference type="GO" id="GO:0005737">
    <property type="term" value="C:cytoplasm"/>
    <property type="evidence" value="ECO:0007669"/>
    <property type="project" value="UniProtKB-SubCell"/>
</dbReference>
<dbReference type="AlphaFoldDB" id="A0A1N7M269"/>
<feature type="active site" description="Proton acceptor" evidence="3">
    <location>
        <position position="73"/>
    </location>
</feature>
<keyword evidence="5" id="KW-1185">Reference proteome</keyword>
<dbReference type="CDD" id="cd00555">
    <property type="entry name" value="Maf"/>
    <property type="match status" value="1"/>
</dbReference>
<keyword evidence="3" id="KW-0963">Cytoplasm</keyword>
<proteinExistence type="inferred from homology"/>
<dbReference type="PANTHER" id="PTHR43213">
    <property type="entry name" value="BIFUNCTIONAL DTTP/UTP PYROPHOSPHATASE/METHYLTRANSFERASE PROTEIN-RELATED"/>
    <property type="match status" value="1"/>
</dbReference>
<dbReference type="Gene3D" id="3.90.950.10">
    <property type="match status" value="1"/>
</dbReference>
<dbReference type="OrthoDB" id="9807767at2"/>
<gene>
    <name evidence="4" type="ORF">SAMN05421799_104170</name>
</gene>
<accession>A0A1N7M269</accession>
<dbReference type="InterPro" id="IPR029001">
    <property type="entry name" value="ITPase-like_fam"/>
</dbReference>
<evidence type="ECO:0000256" key="2">
    <source>
        <dbReference type="ARBA" id="ARBA00022801"/>
    </source>
</evidence>
<evidence type="ECO:0000313" key="5">
    <source>
        <dbReference type="Proteomes" id="UP000186156"/>
    </source>
</evidence>
<dbReference type="GO" id="GO:0009117">
    <property type="term" value="P:nucleotide metabolic process"/>
    <property type="evidence" value="ECO:0007669"/>
    <property type="project" value="UniProtKB-KW"/>
</dbReference>